<protein>
    <submittedName>
        <fullName evidence="3">Membrane protein</fullName>
    </submittedName>
</protein>
<proteinExistence type="predicted"/>
<dbReference type="InterPro" id="IPR007621">
    <property type="entry name" value="TPM_dom"/>
</dbReference>
<feature type="domain" description="TPM" evidence="2">
    <location>
        <begin position="39"/>
        <end position="100"/>
    </location>
</feature>
<evidence type="ECO:0000259" key="2">
    <source>
        <dbReference type="Pfam" id="PF04536"/>
    </source>
</evidence>
<keyword evidence="1" id="KW-0812">Transmembrane</keyword>
<evidence type="ECO:0000313" key="3">
    <source>
        <dbReference type="EMBL" id="SFV60191.1"/>
    </source>
</evidence>
<dbReference type="AlphaFoldDB" id="A0A1W1C3A5"/>
<organism evidence="3">
    <name type="scientific">hydrothermal vent metagenome</name>
    <dbReference type="NCBI Taxonomy" id="652676"/>
    <lineage>
        <taxon>unclassified sequences</taxon>
        <taxon>metagenomes</taxon>
        <taxon>ecological metagenomes</taxon>
    </lineage>
</organism>
<reference evidence="3" key="1">
    <citation type="submission" date="2016-10" db="EMBL/GenBank/DDBJ databases">
        <authorList>
            <person name="de Groot N.N."/>
        </authorList>
    </citation>
    <scope>NUCLEOTIDE SEQUENCE</scope>
</reference>
<sequence length="235" mass="26821">MLRNLRGLLALTLLTLLASALNANYLYKDEITHNQRFHQEIEDLGKELYDKTGIAVRVIMLKKLPKDQTISEYEKSIADQFKEPTVLLTFSELDQKVDILAKPHSLYKLFDKKQILSPVASYVQSLFMALFFTHSWEEFKETVSDYGGSIIPLLAQKSKKEQDTINKYAAAIFNGYADLTSQIATSKGVKLSHDVGNANKDVLAILKVLFYGFILYAIVAYIRIRLKHKRQKNDV</sequence>
<dbReference type="EMBL" id="FPHB01000048">
    <property type="protein sequence ID" value="SFV60191.1"/>
    <property type="molecule type" value="Genomic_DNA"/>
</dbReference>
<keyword evidence="1" id="KW-1133">Transmembrane helix</keyword>
<keyword evidence="1" id="KW-0472">Membrane</keyword>
<name>A0A1W1C3A5_9ZZZZ</name>
<dbReference type="Pfam" id="PF04536">
    <property type="entry name" value="TPM_phosphatase"/>
    <property type="match status" value="1"/>
</dbReference>
<accession>A0A1W1C3A5</accession>
<feature type="transmembrane region" description="Helical" evidence="1">
    <location>
        <begin position="202"/>
        <end position="222"/>
    </location>
</feature>
<gene>
    <name evidence="3" type="ORF">MNB_SM-7-716</name>
</gene>
<evidence type="ECO:0000256" key="1">
    <source>
        <dbReference type="SAM" id="Phobius"/>
    </source>
</evidence>